<keyword evidence="4" id="KW-0133">Cell shape</keyword>
<evidence type="ECO:0000256" key="2">
    <source>
        <dbReference type="ARBA" id="ARBA00022729"/>
    </source>
</evidence>
<dbReference type="PANTHER" id="PTHR21581">
    <property type="entry name" value="D-ALANYL-D-ALANINE CARBOXYPEPTIDASE"/>
    <property type="match status" value="1"/>
</dbReference>
<dbReference type="EC" id="3.4.-.-" evidence="10"/>
<keyword evidence="10" id="KW-0645">Protease</keyword>
<dbReference type="InterPro" id="IPR001967">
    <property type="entry name" value="Peptidase_S11_N"/>
</dbReference>
<keyword evidence="6" id="KW-0961">Cell wall biogenesis/degradation</keyword>
<dbReference type="PANTHER" id="PTHR21581:SF6">
    <property type="entry name" value="TRAFFICKING PROTEIN PARTICLE COMPLEX SUBUNIT 12"/>
    <property type="match status" value="1"/>
</dbReference>
<feature type="domain" description="Peptidase S11 D-alanyl-D-alanine carboxypeptidase A N-terminal" evidence="9">
    <location>
        <begin position="40"/>
        <end position="262"/>
    </location>
</feature>
<dbReference type="EMBL" id="JBHUFA010000016">
    <property type="protein sequence ID" value="MFD1697540.1"/>
    <property type="molecule type" value="Genomic_DNA"/>
</dbReference>
<dbReference type="InterPro" id="IPR012338">
    <property type="entry name" value="Beta-lactam/transpept-like"/>
</dbReference>
<evidence type="ECO:0000313" key="10">
    <source>
        <dbReference type="EMBL" id="MFD1697540.1"/>
    </source>
</evidence>
<evidence type="ECO:0000259" key="9">
    <source>
        <dbReference type="Pfam" id="PF00768"/>
    </source>
</evidence>
<reference evidence="11" key="1">
    <citation type="journal article" date="2019" name="Int. J. Syst. Evol. Microbiol.">
        <title>The Global Catalogue of Microorganisms (GCM) 10K type strain sequencing project: providing services to taxonomists for standard genome sequencing and annotation.</title>
        <authorList>
            <consortium name="The Broad Institute Genomics Platform"/>
            <consortium name="The Broad Institute Genome Sequencing Center for Infectious Disease"/>
            <person name="Wu L."/>
            <person name="Ma J."/>
        </authorList>
    </citation>
    <scope>NUCLEOTIDE SEQUENCE [LARGE SCALE GENOMIC DNA]</scope>
    <source>
        <strain evidence="11">JCM 3369</strain>
    </source>
</reference>
<name>A0ABW4JZV8_9HYPH</name>
<protein>
    <submittedName>
        <fullName evidence="10">D-alanyl-D-alanine carboxypeptidase family protein</fullName>
        <ecNumber evidence="10">3.4.-.-</ecNumber>
    </submittedName>
</protein>
<organism evidence="10 11">
    <name type="scientific">Roseibium aestuarii</name>
    <dbReference type="NCBI Taxonomy" id="2600299"/>
    <lineage>
        <taxon>Bacteria</taxon>
        <taxon>Pseudomonadati</taxon>
        <taxon>Pseudomonadota</taxon>
        <taxon>Alphaproteobacteria</taxon>
        <taxon>Hyphomicrobiales</taxon>
        <taxon>Stappiaceae</taxon>
        <taxon>Roseibium</taxon>
    </lineage>
</organism>
<dbReference type="Gene3D" id="3.40.710.10">
    <property type="entry name" value="DD-peptidase/beta-lactamase superfamily"/>
    <property type="match status" value="1"/>
</dbReference>
<dbReference type="RefSeq" id="WP_208998816.1">
    <property type="nucleotide sequence ID" value="NZ_JBHUFA010000016.1"/>
</dbReference>
<keyword evidence="10" id="KW-0121">Carboxypeptidase</keyword>
<keyword evidence="2" id="KW-0732">Signal</keyword>
<evidence type="ECO:0000256" key="3">
    <source>
        <dbReference type="ARBA" id="ARBA00022801"/>
    </source>
</evidence>
<dbReference type="Proteomes" id="UP001597327">
    <property type="component" value="Unassembled WGS sequence"/>
</dbReference>
<comment type="caution">
    <text evidence="10">The sequence shown here is derived from an EMBL/GenBank/DDBJ whole genome shotgun (WGS) entry which is preliminary data.</text>
</comment>
<evidence type="ECO:0000256" key="4">
    <source>
        <dbReference type="ARBA" id="ARBA00022960"/>
    </source>
</evidence>
<feature type="region of interest" description="Disordered" evidence="8">
    <location>
        <begin position="287"/>
        <end position="308"/>
    </location>
</feature>
<dbReference type="SUPFAM" id="SSF56601">
    <property type="entry name" value="beta-lactamase/transpeptidase-like"/>
    <property type="match status" value="1"/>
</dbReference>
<evidence type="ECO:0000256" key="7">
    <source>
        <dbReference type="RuleBase" id="RU004016"/>
    </source>
</evidence>
<dbReference type="Pfam" id="PF00768">
    <property type="entry name" value="Peptidase_S11"/>
    <property type="match status" value="1"/>
</dbReference>
<gene>
    <name evidence="10" type="ORF">ACFSC7_18635</name>
</gene>
<evidence type="ECO:0000256" key="6">
    <source>
        <dbReference type="ARBA" id="ARBA00023316"/>
    </source>
</evidence>
<feature type="region of interest" description="Disordered" evidence="8">
    <location>
        <begin position="445"/>
        <end position="472"/>
    </location>
</feature>
<evidence type="ECO:0000256" key="5">
    <source>
        <dbReference type="ARBA" id="ARBA00022984"/>
    </source>
</evidence>
<sequence>MTSRSACSDLCLPRNGSARRLLALLSLMMGLIGLVASPVRAEIGAYVVVDAGTGTVMDEKNATRLWYPASLTKMMTAYVTFKAIREGRASLNSVVVQSANSLNQAPSKMGFKVGTTLTVDTALKIVMVKSANDIAVALGEAIGGRERAFVGMMNAEAQRLGMRSTRFVNPHGLPDNAQVSSARDLALLAVALRRDFPESRDYYRLGGLEYGQKTLLSANREFLSRVPGADGLKTGYICNSGYNVAASVTRSGRTIIAVVLGGASGLERSAFARQVIDKAFRERAGSRSLASLSSNPGQPPADGYCKRNAKPGLEGLMADFDLQGGAPSGLMSFMAGRPGSVLKPGAATAPAAGGKADLSDVKLPNGEPDWKKVLDRTLGPVQHELASLRISTGVPVGAAPPRASQASDGSVPSTIPVPMPHPGRMRTGATDDADLPVLRQEEVQAPAPGSLFQPGKGFTVPVPAPEPKSGNG</sequence>
<evidence type="ECO:0000256" key="8">
    <source>
        <dbReference type="SAM" id="MobiDB-lite"/>
    </source>
</evidence>
<comment type="similarity">
    <text evidence="1 7">Belongs to the peptidase S11 family.</text>
</comment>
<evidence type="ECO:0000313" key="11">
    <source>
        <dbReference type="Proteomes" id="UP001597327"/>
    </source>
</evidence>
<evidence type="ECO:0000256" key="1">
    <source>
        <dbReference type="ARBA" id="ARBA00007164"/>
    </source>
</evidence>
<keyword evidence="3 10" id="KW-0378">Hydrolase</keyword>
<keyword evidence="11" id="KW-1185">Reference proteome</keyword>
<keyword evidence="5" id="KW-0573">Peptidoglycan synthesis</keyword>
<dbReference type="InterPro" id="IPR018044">
    <property type="entry name" value="Peptidase_S11"/>
</dbReference>
<proteinExistence type="inferred from homology"/>
<dbReference type="GO" id="GO:0004180">
    <property type="term" value="F:carboxypeptidase activity"/>
    <property type="evidence" value="ECO:0007669"/>
    <property type="project" value="UniProtKB-KW"/>
</dbReference>
<dbReference type="PRINTS" id="PR00725">
    <property type="entry name" value="DADACBPTASE1"/>
</dbReference>
<accession>A0ABW4JZV8</accession>